<dbReference type="AlphaFoldDB" id="A0AA39T1Y2"/>
<dbReference type="EMBL" id="JAULSU010000007">
    <property type="protein sequence ID" value="KAK0611941.1"/>
    <property type="molecule type" value="Genomic_DNA"/>
</dbReference>
<protein>
    <submittedName>
        <fullName evidence="2">Uncharacterized protein</fullName>
    </submittedName>
</protein>
<gene>
    <name evidence="2" type="ORF">B0T14DRAFT_338917</name>
</gene>
<comment type="caution">
    <text evidence="2">The sequence shown here is derived from an EMBL/GenBank/DDBJ whole genome shotgun (WGS) entry which is preliminary data.</text>
</comment>
<keyword evidence="3" id="KW-1185">Reference proteome</keyword>
<feature type="compositionally biased region" description="Basic residues" evidence="1">
    <location>
        <begin position="216"/>
        <end position="234"/>
    </location>
</feature>
<evidence type="ECO:0000313" key="3">
    <source>
        <dbReference type="Proteomes" id="UP001175000"/>
    </source>
</evidence>
<accession>A0AA39T1Y2</accession>
<name>A0AA39T1Y2_9PEZI</name>
<evidence type="ECO:0000256" key="1">
    <source>
        <dbReference type="SAM" id="MobiDB-lite"/>
    </source>
</evidence>
<feature type="region of interest" description="Disordered" evidence="1">
    <location>
        <begin position="194"/>
        <end position="234"/>
    </location>
</feature>
<organism evidence="2 3">
    <name type="scientific">Immersiella caudata</name>
    <dbReference type="NCBI Taxonomy" id="314043"/>
    <lineage>
        <taxon>Eukaryota</taxon>
        <taxon>Fungi</taxon>
        <taxon>Dikarya</taxon>
        <taxon>Ascomycota</taxon>
        <taxon>Pezizomycotina</taxon>
        <taxon>Sordariomycetes</taxon>
        <taxon>Sordariomycetidae</taxon>
        <taxon>Sordariales</taxon>
        <taxon>Lasiosphaeriaceae</taxon>
        <taxon>Immersiella</taxon>
    </lineage>
</organism>
<proteinExistence type="predicted"/>
<dbReference type="Proteomes" id="UP001175000">
    <property type="component" value="Unassembled WGS sequence"/>
</dbReference>
<evidence type="ECO:0000313" key="2">
    <source>
        <dbReference type="EMBL" id="KAK0611941.1"/>
    </source>
</evidence>
<sequence>MPITPRVVVGTSFVQTPTQPASVAAPSSCLVVLVYPRQIETTHRKETTHAIGCFRVQAGGDDPCQPTARNEKCERQSGSISTMCAKPGPERRLPVNNAKIFVLFISSCAPRHSQPRPPPPSRSRLASIATAFAAAARGRSFGPLGPAGPRWAPLAQSRRSSRDWLERTAAVKAKGRICFEALCRAAVVEVSAPGVRPMEGAVRGRGGREGNGLEARRRKRTRGGSLARSRKREG</sequence>
<reference evidence="2" key="1">
    <citation type="submission" date="2023-06" db="EMBL/GenBank/DDBJ databases">
        <title>Genome-scale phylogeny and comparative genomics of the fungal order Sordariales.</title>
        <authorList>
            <consortium name="Lawrence Berkeley National Laboratory"/>
            <person name="Hensen N."/>
            <person name="Bonometti L."/>
            <person name="Westerberg I."/>
            <person name="Brannstrom I.O."/>
            <person name="Guillou S."/>
            <person name="Cros-Aarteil S."/>
            <person name="Calhoun S."/>
            <person name="Haridas S."/>
            <person name="Kuo A."/>
            <person name="Mondo S."/>
            <person name="Pangilinan J."/>
            <person name="Riley R."/>
            <person name="Labutti K."/>
            <person name="Andreopoulos B."/>
            <person name="Lipzen A."/>
            <person name="Chen C."/>
            <person name="Yanf M."/>
            <person name="Daum C."/>
            <person name="Ng V."/>
            <person name="Clum A."/>
            <person name="Steindorff A."/>
            <person name="Ohm R."/>
            <person name="Martin F."/>
            <person name="Silar P."/>
            <person name="Natvig D."/>
            <person name="Lalanne C."/>
            <person name="Gautier V."/>
            <person name="Ament-Velasquez S.L."/>
            <person name="Kruys A."/>
            <person name="Hutchinson M.I."/>
            <person name="Powell A.J."/>
            <person name="Barry K."/>
            <person name="Miller A.N."/>
            <person name="Grigoriev I.V."/>
            <person name="Debuchy R."/>
            <person name="Gladieux P."/>
            <person name="Thoren M.H."/>
            <person name="Johannesson H."/>
        </authorList>
    </citation>
    <scope>NUCLEOTIDE SEQUENCE</scope>
    <source>
        <strain evidence="2">CBS 606.72</strain>
    </source>
</reference>